<name>A0A242WE75_BACTU</name>
<dbReference type="RefSeq" id="WP_000337733.1">
    <property type="nucleotide sequence ID" value="NZ_NFCF01000035.1"/>
</dbReference>
<sequence>MCTYWENAVKEFFNLRGKNWNEIKEQLAKANCSVNKKNTMVICIQPWCIYSINMF</sequence>
<proteinExistence type="predicted"/>
<organism evidence="1 2">
    <name type="scientific">Bacillus thuringiensis serovar mexicanensis</name>
    <dbReference type="NCBI Taxonomy" id="180868"/>
    <lineage>
        <taxon>Bacteria</taxon>
        <taxon>Bacillati</taxon>
        <taxon>Bacillota</taxon>
        <taxon>Bacilli</taxon>
        <taxon>Bacillales</taxon>
        <taxon>Bacillaceae</taxon>
        <taxon>Bacillus</taxon>
        <taxon>Bacillus cereus group</taxon>
    </lineage>
</organism>
<gene>
    <name evidence="1" type="ORF">BK699_02930</name>
</gene>
<dbReference type="Proteomes" id="UP000195152">
    <property type="component" value="Unassembled WGS sequence"/>
</dbReference>
<evidence type="ECO:0000313" key="2">
    <source>
        <dbReference type="Proteomes" id="UP000195152"/>
    </source>
</evidence>
<protein>
    <submittedName>
        <fullName evidence="1">Uncharacterized protein</fullName>
    </submittedName>
</protein>
<dbReference type="AlphaFoldDB" id="A0A242WE75"/>
<dbReference type="EMBL" id="NFCF01000035">
    <property type="protein sequence ID" value="OTW54690.1"/>
    <property type="molecule type" value="Genomic_DNA"/>
</dbReference>
<dbReference type="GeneID" id="45025724"/>
<comment type="caution">
    <text evidence="1">The sequence shown here is derived from an EMBL/GenBank/DDBJ whole genome shotgun (WGS) entry which is preliminary data.</text>
</comment>
<evidence type="ECO:0000313" key="1">
    <source>
        <dbReference type="EMBL" id="OTW54690.1"/>
    </source>
</evidence>
<accession>A0A242WE75</accession>
<reference evidence="1 2" key="1">
    <citation type="submission" date="2016-10" db="EMBL/GenBank/DDBJ databases">
        <title>Comparative genomics of Bacillus thuringiensis reveals a path to pathogens against multiple invertebrate hosts.</title>
        <authorList>
            <person name="Zheng J."/>
            <person name="Gao Q."/>
            <person name="Liu H."/>
            <person name="Peng D."/>
            <person name="Ruan L."/>
            <person name="Sun M."/>
        </authorList>
    </citation>
    <scope>NUCLEOTIDE SEQUENCE [LARGE SCALE GENOMIC DNA]</scope>
    <source>
        <strain evidence="1">BGSC 4AC1</strain>
    </source>
</reference>